<dbReference type="Proteomes" id="UP000703269">
    <property type="component" value="Unassembled WGS sequence"/>
</dbReference>
<gene>
    <name evidence="1" type="ORF">PsYK624_033200</name>
</gene>
<keyword evidence="2" id="KW-1185">Reference proteome</keyword>
<sequence>MLCVARAGAARRVRLVPGRPRRLRLSVLAGSVCGLQPAHEGTQRGESCARWQSAAQPGHASARRAFAFAKAFGALPGHEAVRWSDFCAGGPFAEEKTGAVPGRADAGRVRFVPDVGRGAVTVCCVQTCYRSLRALRVCLGHSSSWLLAGRPRMLGYLLRPRYQTSRIVQDWWLIGLRGIARRGNVGRSAERAATRKVAEQGAAALLRDIPT</sequence>
<evidence type="ECO:0000313" key="2">
    <source>
        <dbReference type="Proteomes" id="UP000703269"/>
    </source>
</evidence>
<dbReference type="EMBL" id="BPQB01000006">
    <property type="protein sequence ID" value="GJE87237.1"/>
    <property type="molecule type" value="Genomic_DNA"/>
</dbReference>
<comment type="caution">
    <text evidence="1">The sequence shown here is derived from an EMBL/GenBank/DDBJ whole genome shotgun (WGS) entry which is preliminary data.</text>
</comment>
<protein>
    <submittedName>
        <fullName evidence="1">Uncharacterized protein</fullName>
    </submittedName>
</protein>
<organism evidence="1 2">
    <name type="scientific">Phanerochaete sordida</name>
    <dbReference type="NCBI Taxonomy" id="48140"/>
    <lineage>
        <taxon>Eukaryota</taxon>
        <taxon>Fungi</taxon>
        <taxon>Dikarya</taxon>
        <taxon>Basidiomycota</taxon>
        <taxon>Agaricomycotina</taxon>
        <taxon>Agaricomycetes</taxon>
        <taxon>Polyporales</taxon>
        <taxon>Phanerochaetaceae</taxon>
        <taxon>Phanerochaete</taxon>
    </lineage>
</organism>
<name>A0A9P3LAX1_9APHY</name>
<evidence type="ECO:0000313" key="1">
    <source>
        <dbReference type="EMBL" id="GJE87237.1"/>
    </source>
</evidence>
<reference evidence="1 2" key="1">
    <citation type="submission" date="2021-08" db="EMBL/GenBank/DDBJ databases">
        <title>Draft Genome Sequence of Phanerochaete sordida strain YK-624.</title>
        <authorList>
            <person name="Mori T."/>
            <person name="Dohra H."/>
            <person name="Suzuki T."/>
            <person name="Kawagishi H."/>
            <person name="Hirai H."/>
        </authorList>
    </citation>
    <scope>NUCLEOTIDE SEQUENCE [LARGE SCALE GENOMIC DNA]</scope>
    <source>
        <strain evidence="1 2">YK-624</strain>
    </source>
</reference>
<accession>A0A9P3LAX1</accession>
<dbReference type="AlphaFoldDB" id="A0A9P3LAX1"/>
<proteinExistence type="predicted"/>